<evidence type="ECO:0000313" key="3">
    <source>
        <dbReference type="Proteomes" id="UP001499854"/>
    </source>
</evidence>
<keyword evidence="3" id="KW-1185">Reference proteome</keyword>
<feature type="signal peptide" evidence="1">
    <location>
        <begin position="1"/>
        <end position="39"/>
    </location>
</feature>
<dbReference type="InterPro" id="IPR012334">
    <property type="entry name" value="Pectin_lyas_fold"/>
</dbReference>
<reference evidence="2 3" key="1">
    <citation type="journal article" date="2019" name="Int. J. Syst. Evol. Microbiol.">
        <title>The Global Catalogue of Microorganisms (GCM) 10K type strain sequencing project: providing services to taxonomists for standard genome sequencing and annotation.</title>
        <authorList>
            <consortium name="The Broad Institute Genomics Platform"/>
            <consortium name="The Broad Institute Genome Sequencing Center for Infectious Disease"/>
            <person name="Wu L."/>
            <person name="Ma J."/>
        </authorList>
    </citation>
    <scope>NUCLEOTIDE SEQUENCE [LARGE SCALE GENOMIC DNA]</scope>
    <source>
        <strain evidence="2 3">JCM 16013</strain>
    </source>
</reference>
<dbReference type="Gene3D" id="2.60.120.260">
    <property type="entry name" value="Galactose-binding domain-like"/>
    <property type="match status" value="3"/>
</dbReference>
<dbReference type="InterPro" id="IPR011050">
    <property type="entry name" value="Pectin_lyase_fold/virulence"/>
</dbReference>
<accession>A0ABN2T7J1</accession>
<keyword evidence="1" id="KW-0732">Signal</keyword>
<proteinExistence type="predicted"/>
<organism evidence="2 3">
    <name type="scientific">Catenulispora subtropica</name>
    <dbReference type="NCBI Taxonomy" id="450798"/>
    <lineage>
        <taxon>Bacteria</taxon>
        <taxon>Bacillati</taxon>
        <taxon>Actinomycetota</taxon>
        <taxon>Actinomycetes</taxon>
        <taxon>Catenulisporales</taxon>
        <taxon>Catenulisporaceae</taxon>
        <taxon>Catenulispora</taxon>
    </lineage>
</organism>
<dbReference type="PANTHER" id="PTHR36453">
    <property type="entry name" value="SECRETED PROTEIN-RELATED"/>
    <property type="match status" value="1"/>
</dbReference>
<comment type="caution">
    <text evidence="2">The sequence shown here is derived from an EMBL/GenBank/DDBJ whole genome shotgun (WGS) entry which is preliminary data.</text>
</comment>
<dbReference type="Proteomes" id="UP001499854">
    <property type="component" value="Unassembled WGS sequence"/>
</dbReference>
<dbReference type="SMART" id="SM00710">
    <property type="entry name" value="PbH1"/>
    <property type="match status" value="5"/>
</dbReference>
<gene>
    <name evidence="2" type="ORF">GCM10009838_76770</name>
</gene>
<dbReference type="InterPro" id="IPR006626">
    <property type="entry name" value="PbH1"/>
</dbReference>
<name>A0ABN2T7J1_9ACTN</name>
<evidence type="ECO:0008006" key="4">
    <source>
        <dbReference type="Google" id="ProtNLM"/>
    </source>
</evidence>
<dbReference type="PANTHER" id="PTHR36453:SF1">
    <property type="entry name" value="RIGHT HANDED BETA HELIX DOMAIN-CONTAINING PROTEIN"/>
    <property type="match status" value="1"/>
</dbReference>
<dbReference type="SUPFAM" id="SSF51126">
    <property type="entry name" value="Pectin lyase-like"/>
    <property type="match status" value="1"/>
</dbReference>
<protein>
    <recommendedName>
        <fullName evidence="4">Parallel beta-helix repeat protein</fullName>
    </recommendedName>
</protein>
<feature type="chain" id="PRO_5047362329" description="Parallel beta-helix repeat protein" evidence="1">
    <location>
        <begin position="40"/>
        <end position="1145"/>
    </location>
</feature>
<evidence type="ECO:0000256" key="1">
    <source>
        <dbReference type="SAM" id="SignalP"/>
    </source>
</evidence>
<dbReference type="Gene3D" id="2.160.20.10">
    <property type="entry name" value="Single-stranded right-handed beta-helix, Pectin lyase-like"/>
    <property type="match status" value="1"/>
</dbReference>
<sequence length="1145" mass="117299">MTAKEAAHVTSPHPRRLAGAGAALLAAATAVFVPGHASAATSATLYASPTGSGSACTQAAPCSLAGAQSAVRSLSPSTTGADVTVVVGDGTYRLTATWAFGPTDSGSGGHPVVWRAAAGAHPVISGASQVTNWTQVGTSGVWSAPVPAGSATRQLYVNGREAPIAEAGPGALGFRGGWSGTSTGYTISGDSAATSWFGQLTAAQIAGIEFDYPAANGSWTESRCRVAAYSAGTLTMTQPCWADVTARSAFSQGSGGLPSMNPSTMPALIENARTLLHPGQWFLDAAANTLYYQPAAGQQMSSLDVELPRLESLVQGAGTLATPLHDLTFSGLQFSYATWNGPSSSAGFADVQSNLRMTGATNQAMCHFSNPYGSCPWGSLTQPLANVAFSAANRITLSGDRFAELGGAGLSVMYGSTDTLISGNEFTDIASTGILLGCTHDPNPTNPHPATDPDDPALIKQNCTPNASAVAGDTIGTNEILTGTTVSDNVVHHVGTDYSSAAGITLLFSRGTTITHNDLYDLPYDGITAGVIQGHVDQASTPQNSTNINEDNTISDNLFHDFLTVRSDGGAIYAEGHQSQYVDANGNPVPYNQADPAQTLAHGLQATGNVAYNGGNTDFTYYDDAGSEWINWQGNAAFSAGQNATGGCSSTGHIWVSGNYFSAPYGSYVCSAATDTHASGNTTISAAPGPGDIPANLISGAGVTAGHTPLAPKAYYVSPTSSANQVLIGGEGFTSSTLIYAGSTQISASDIQRLSSGFLVVTVPAGTSASQIWVTGRIDDTDPSITYSGFSYSAGRGTGDLGDDVHYATANGSTASYSFTGGFVQVFGEQYTDQGTVGVSIDGGAQQTADTIPADGQRHANVPVFTAAGLSPGAHTIVVTKLSGQFTTLDGFGTADTAPPTLRTNDTDPSIAYNSFALSSHRGLGDYSDDIHYATANGATATYTFTGSLIEVLGEQYIDEGTLGITIDSGSQQIANTVPADGQRHSNVPVFTATGLNPGSHTIVVTKLSGQYATLDGFAFALPPIHRLNDTDSSITYSGFAYNANRGLGDYGDDIHYATTNGSTATATFTGPFIEVFGEQYTDQGTIGITIDGGTQQTVSTVPADGQRHSNTVVYSAAGLSAGSHTITVTKLSGQYATFDGLGTQ</sequence>
<dbReference type="EMBL" id="BAAAQM010000066">
    <property type="protein sequence ID" value="GAA1999925.1"/>
    <property type="molecule type" value="Genomic_DNA"/>
</dbReference>
<evidence type="ECO:0000313" key="2">
    <source>
        <dbReference type="EMBL" id="GAA1999925.1"/>
    </source>
</evidence>